<feature type="non-terminal residue" evidence="1">
    <location>
        <position position="260"/>
    </location>
</feature>
<reference evidence="1" key="1">
    <citation type="submission" date="2022-07" db="EMBL/GenBank/DDBJ databases">
        <authorList>
            <person name="Macas J."/>
            <person name="Novak P."/>
            <person name="Neumann P."/>
        </authorList>
    </citation>
    <scope>NUCLEOTIDE SEQUENCE</scope>
</reference>
<dbReference type="Proteomes" id="UP001152523">
    <property type="component" value="Unassembled WGS sequence"/>
</dbReference>
<gene>
    <name evidence="1" type="ORF">CEPIT_LOCUS23012</name>
</gene>
<keyword evidence="2" id="KW-1185">Reference proteome</keyword>
<comment type="caution">
    <text evidence="1">The sequence shown here is derived from an EMBL/GenBank/DDBJ whole genome shotgun (WGS) entry which is preliminary data.</text>
</comment>
<dbReference type="EMBL" id="CAMAPF010000915">
    <property type="protein sequence ID" value="CAH9120382.1"/>
    <property type="molecule type" value="Genomic_DNA"/>
</dbReference>
<name>A0AAV0EEQ5_9ASTE</name>
<dbReference type="AlphaFoldDB" id="A0AAV0EEQ5"/>
<evidence type="ECO:0000313" key="2">
    <source>
        <dbReference type="Proteomes" id="UP001152523"/>
    </source>
</evidence>
<organism evidence="1 2">
    <name type="scientific">Cuscuta epithymum</name>
    <dbReference type="NCBI Taxonomy" id="186058"/>
    <lineage>
        <taxon>Eukaryota</taxon>
        <taxon>Viridiplantae</taxon>
        <taxon>Streptophyta</taxon>
        <taxon>Embryophyta</taxon>
        <taxon>Tracheophyta</taxon>
        <taxon>Spermatophyta</taxon>
        <taxon>Magnoliopsida</taxon>
        <taxon>eudicotyledons</taxon>
        <taxon>Gunneridae</taxon>
        <taxon>Pentapetalae</taxon>
        <taxon>asterids</taxon>
        <taxon>lamiids</taxon>
        <taxon>Solanales</taxon>
        <taxon>Convolvulaceae</taxon>
        <taxon>Cuscuteae</taxon>
        <taxon>Cuscuta</taxon>
        <taxon>Cuscuta subgen. Cuscuta</taxon>
    </lineage>
</organism>
<evidence type="ECO:0000313" key="1">
    <source>
        <dbReference type="EMBL" id="CAH9120382.1"/>
    </source>
</evidence>
<proteinExistence type="predicted"/>
<sequence length="260" mass="26270">MEPTPMMQQLAEVKCTKVKTNTAPAKISAANVDDLFTKCVNTSINCDPVVAGISDTTAATLVIADAYVPVVTYISDDSVPLIVSDACATASVACAYVDAAGVAGSPASGAPSANLDALNLVASARVEAQVAGVTGSKTSVARSVFLDALNANADISLLASGPVEADVAGGTGSTTSVAPSAFPDALNANVELFANSPVKADVAGDTGTTTSAAPSANFDALNVNAEFSLLASHLNKVVLLGNVYQHKRHIKRNVQYTISV</sequence>
<accession>A0AAV0EEQ5</accession>
<protein>
    <submittedName>
        <fullName evidence="1">Uncharacterized protein</fullName>
    </submittedName>
</protein>